<dbReference type="SUPFAM" id="SSF53067">
    <property type="entry name" value="Actin-like ATPase domain"/>
    <property type="match status" value="1"/>
</dbReference>
<name>A0A1U9K593_9BACL</name>
<reference evidence="1 2" key="1">
    <citation type="journal article" date="2015" name="Int. J. Syst. Evol. Microbiol.">
        <title>Novibacillus thermophilus gen. nov., sp. nov., a Gram-staining-negative and moderately thermophilic member of the family Thermoactinomycetaceae.</title>
        <authorList>
            <person name="Yang G."/>
            <person name="Chen J."/>
            <person name="Zhou S."/>
        </authorList>
    </citation>
    <scope>NUCLEOTIDE SEQUENCE [LARGE SCALE GENOMIC DNA]</scope>
    <source>
        <strain evidence="1 2">SG-1</strain>
    </source>
</reference>
<dbReference type="InterPro" id="IPR005883">
    <property type="entry name" value="PilM"/>
</dbReference>
<accession>A0A1U9K593</accession>
<dbReference type="PANTHER" id="PTHR32432">
    <property type="entry name" value="CELL DIVISION PROTEIN FTSA-RELATED"/>
    <property type="match status" value="1"/>
</dbReference>
<dbReference type="PANTHER" id="PTHR32432:SF3">
    <property type="entry name" value="ETHANOLAMINE UTILIZATION PROTEIN EUTJ"/>
    <property type="match status" value="1"/>
</dbReference>
<evidence type="ECO:0000313" key="2">
    <source>
        <dbReference type="Proteomes" id="UP000188603"/>
    </source>
</evidence>
<dbReference type="STRING" id="1471761.B0W44_04725"/>
<dbReference type="KEGG" id="ntr:B0W44_04725"/>
<keyword evidence="2" id="KW-1185">Reference proteome</keyword>
<evidence type="ECO:0000313" key="1">
    <source>
        <dbReference type="EMBL" id="AQS55180.1"/>
    </source>
</evidence>
<dbReference type="RefSeq" id="WP_077718998.1">
    <property type="nucleotide sequence ID" value="NZ_CP019699.1"/>
</dbReference>
<dbReference type="InterPro" id="IPR050696">
    <property type="entry name" value="FtsA/MreB"/>
</dbReference>
<sequence length="319" mass="35559">MWRSRSFLGLELKDDVFKIVELMKSGRGVRLERLVYERIPNGFISEGVVLEPKRVNELLGAAVAGEDFQTRKVHISIDSPHFQLMTKTYPAMKKRHLRRVIASDIAEKMELSIEDPWYEVISLEKPDNQDEHSEWKVLIVVTSEAFVRSYVQLVRSSGLKPVGVDLSPLAVHRWLTYSRPADELAEKVLIVNLSSRGAHVSVIKGNILTASHYVPLPALSFSSGTADVKAGVRQYASHLMRSVVSTVGRDDAIGEWTLTGEGVPLADVRDRLREEMNVRISVISGEVPVSDSLLYRPIAQLKPGLCLPMGLALKGLIRS</sequence>
<dbReference type="Pfam" id="PF11104">
    <property type="entry name" value="PilM_2"/>
    <property type="match status" value="1"/>
</dbReference>
<protein>
    <recommendedName>
        <fullName evidence="3">Pilus assembly protein PilM</fullName>
    </recommendedName>
</protein>
<dbReference type="Gene3D" id="3.30.420.40">
    <property type="match status" value="1"/>
</dbReference>
<dbReference type="Proteomes" id="UP000188603">
    <property type="component" value="Chromosome"/>
</dbReference>
<dbReference type="OrthoDB" id="2690797at2"/>
<proteinExistence type="predicted"/>
<dbReference type="EMBL" id="CP019699">
    <property type="protein sequence ID" value="AQS55180.1"/>
    <property type="molecule type" value="Genomic_DNA"/>
</dbReference>
<gene>
    <name evidence="1" type="ORF">B0W44_04725</name>
</gene>
<dbReference type="InterPro" id="IPR043129">
    <property type="entry name" value="ATPase_NBD"/>
</dbReference>
<evidence type="ECO:0008006" key="3">
    <source>
        <dbReference type="Google" id="ProtNLM"/>
    </source>
</evidence>
<organism evidence="1 2">
    <name type="scientific">Novibacillus thermophilus</name>
    <dbReference type="NCBI Taxonomy" id="1471761"/>
    <lineage>
        <taxon>Bacteria</taxon>
        <taxon>Bacillati</taxon>
        <taxon>Bacillota</taxon>
        <taxon>Bacilli</taxon>
        <taxon>Bacillales</taxon>
        <taxon>Thermoactinomycetaceae</taxon>
        <taxon>Novibacillus</taxon>
    </lineage>
</organism>
<dbReference type="AlphaFoldDB" id="A0A1U9K593"/>